<evidence type="ECO:0008006" key="5">
    <source>
        <dbReference type="Google" id="ProtNLM"/>
    </source>
</evidence>
<evidence type="ECO:0000256" key="1">
    <source>
        <dbReference type="SAM" id="MobiDB-lite"/>
    </source>
</evidence>
<keyword evidence="4" id="KW-1185">Reference proteome</keyword>
<dbReference type="EMBL" id="JBHSED010000071">
    <property type="protein sequence ID" value="MFC4307068.1"/>
    <property type="molecule type" value="Genomic_DNA"/>
</dbReference>
<sequence length="222" mass="24359">MPKLYSEVLSGVLKILLISLVTLASLSWLGTLAYSLNEAFYVNYVYSVDNFIQIFANVLYYIVLVLYLIWIYRVHMDLNRLFPLYLRSPGMALACNLIPFFSFYGIPSVYSRIGHAFQGQPSTSRAGSQIRGLAGPLIILLIASNLTNRLAGNQNDPTVAGLLVAGGLSILLYVVFLTLCLLVSRSVKTASLRSAYSPVPDPEAEEWADDRLGSNTGSPLQG</sequence>
<evidence type="ECO:0000256" key="2">
    <source>
        <dbReference type="SAM" id="Phobius"/>
    </source>
</evidence>
<proteinExistence type="predicted"/>
<feature type="transmembrane region" description="Helical" evidence="2">
    <location>
        <begin position="12"/>
        <end position="31"/>
    </location>
</feature>
<feature type="compositionally biased region" description="Polar residues" evidence="1">
    <location>
        <begin position="213"/>
        <end position="222"/>
    </location>
</feature>
<protein>
    <recommendedName>
        <fullName evidence="5">DUF4328 domain-containing protein</fullName>
    </recommendedName>
</protein>
<accession>A0ABV8SJK1</accession>
<organism evidence="3 4">
    <name type="scientific">Cohnella boryungensis</name>
    <dbReference type="NCBI Taxonomy" id="768479"/>
    <lineage>
        <taxon>Bacteria</taxon>
        <taxon>Bacillati</taxon>
        <taxon>Bacillota</taxon>
        <taxon>Bacilli</taxon>
        <taxon>Bacillales</taxon>
        <taxon>Paenibacillaceae</taxon>
        <taxon>Cohnella</taxon>
    </lineage>
</organism>
<feature type="transmembrane region" description="Helical" evidence="2">
    <location>
        <begin position="159"/>
        <end position="183"/>
    </location>
</feature>
<feature type="transmembrane region" description="Helical" evidence="2">
    <location>
        <begin position="84"/>
        <end position="106"/>
    </location>
</feature>
<name>A0ABV8SJK1_9BACL</name>
<gene>
    <name evidence="3" type="ORF">ACFO1S_26955</name>
</gene>
<reference evidence="4" key="1">
    <citation type="journal article" date="2019" name="Int. J. Syst. Evol. Microbiol.">
        <title>The Global Catalogue of Microorganisms (GCM) 10K type strain sequencing project: providing services to taxonomists for standard genome sequencing and annotation.</title>
        <authorList>
            <consortium name="The Broad Institute Genomics Platform"/>
            <consortium name="The Broad Institute Genome Sequencing Center for Infectious Disease"/>
            <person name="Wu L."/>
            <person name="Ma J."/>
        </authorList>
    </citation>
    <scope>NUCLEOTIDE SEQUENCE [LARGE SCALE GENOMIC DNA]</scope>
    <source>
        <strain evidence="4">CGMCC 4.1641</strain>
    </source>
</reference>
<dbReference type="RefSeq" id="WP_204604501.1">
    <property type="nucleotide sequence ID" value="NZ_JBHSED010000071.1"/>
</dbReference>
<keyword evidence="2" id="KW-1133">Transmembrane helix</keyword>
<evidence type="ECO:0000313" key="4">
    <source>
        <dbReference type="Proteomes" id="UP001595755"/>
    </source>
</evidence>
<keyword evidence="2" id="KW-0812">Transmembrane</keyword>
<keyword evidence="2" id="KW-0472">Membrane</keyword>
<comment type="caution">
    <text evidence="3">The sequence shown here is derived from an EMBL/GenBank/DDBJ whole genome shotgun (WGS) entry which is preliminary data.</text>
</comment>
<feature type="transmembrane region" description="Helical" evidence="2">
    <location>
        <begin position="51"/>
        <end position="72"/>
    </location>
</feature>
<evidence type="ECO:0000313" key="3">
    <source>
        <dbReference type="EMBL" id="MFC4307068.1"/>
    </source>
</evidence>
<feature type="region of interest" description="Disordered" evidence="1">
    <location>
        <begin position="195"/>
        <end position="222"/>
    </location>
</feature>
<dbReference type="Proteomes" id="UP001595755">
    <property type="component" value="Unassembled WGS sequence"/>
</dbReference>